<comment type="caution">
    <text evidence="2">The sequence shown here is derived from an EMBL/GenBank/DDBJ whole genome shotgun (WGS) entry which is preliminary data.</text>
</comment>
<gene>
    <name evidence="2" type="ORF">AVEN_32038_1</name>
</gene>
<keyword evidence="3" id="KW-1185">Reference proteome</keyword>
<keyword evidence="1" id="KW-0812">Transmembrane</keyword>
<dbReference type="Proteomes" id="UP000499080">
    <property type="component" value="Unassembled WGS sequence"/>
</dbReference>
<organism evidence="2 3">
    <name type="scientific">Araneus ventricosus</name>
    <name type="common">Orbweaver spider</name>
    <name type="synonym">Epeira ventricosa</name>
    <dbReference type="NCBI Taxonomy" id="182803"/>
    <lineage>
        <taxon>Eukaryota</taxon>
        <taxon>Metazoa</taxon>
        <taxon>Ecdysozoa</taxon>
        <taxon>Arthropoda</taxon>
        <taxon>Chelicerata</taxon>
        <taxon>Arachnida</taxon>
        <taxon>Araneae</taxon>
        <taxon>Araneomorphae</taxon>
        <taxon>Entelegynae</taxon>
        <taxon>Araneoidea</taxon>
        <taxon>Araneidae</taxon>
        <taxon>Araneus</taxon>
    </lineage>
</organism>
<reference evidence="2 3" key="1">
    <citation type="journal article" date="2019" name="Sci. Rep.">
        <title>Orb-weaving spider Araneus ventricosus genome elucidates the spidroin gene catalogue.</title>
        <authorList>
            <person name="Kono N."/>
            <person name="Nakamura H."/>
            <person name="Ohtoshi R."/>
            <person name="Moran D.A.P."/>
            <person name="Shinohara A."/>
            <person name="Yoshida Y."/>
            <person name="Fujiwara M."/>
            <person name="Mori M."/>
            <person name="Tomita M."/>
            <person name="Arakawa K."/>
        </authorList>
    </citation>
    <scope>NUCLEOTIDE SEQUENCE [LARGE SCALE GENOMIC DNA]</scope>
</reference>
<keyword evidence="1" id="KW-1133">Transmembrane helix</keyword>
<evidence type="ECO:0000313" key="2">
    <source>
        <dbReference type="EMBL" id="GBM93112.1"/>
    </source>
</evidence>
<dbReference type="EMBL" id="BGPR01003849">
    <property type="protein sequence ID" value="GBM93112.1"/>
    <property type="molecule type" value="Genomic_DNA"/>
</dbReference>
<sequence length="93" mass="10258">MGGGCAVLAVRWWMYGIGCTVVAVRWWMCGGDLVLSCWRRSWRVPVSKPDSAKDLTCMCPCCTLNLPLSVKRPQDVVRKLVEVCATSGIVLVI</sequence>
<proteinExistence type="predicted"/>
<evidence type="ECO:0000313" key="3">
    <source>
        <dbReference type="Proteomes" id="UP000499080"/>
    </source>
</evidence>
<keyword evidence="1" id="KW-0472">Membrane</keyword>
<evidence type="ECO:0000256" key="1">
    <source>
        <dbReference type="SAM" id="Phobius"/>
    </source>
</evidence>
<protein>
    <submittedName>
        <fullName evidence="2">Uncharacterized protein</fullName>
    </submittedName>
</protein>
<feature type="transmembrane region" description="Helical" evidence="1">
    <location>
        <begin position="12"/>
        <end position="35"/>
    </location>
</feature>
<accession>A0A4Y2JUR5</accession>
<dbReference type="AlphaFoldDB" id="A0A4Y2JUR5"/>
<name>A0A4Y2JUR5_ARAVE</name>